<keyword evidence="3" id="KW-0460">Magnesium</keyword>
<dbReference type="GO" id="GO:0000287">
    <property type="term" value="F:magnesium ion binding"/>
    <property type="evidence" value="ECO:0007669"/>
    <property type="project" value="TreeGrafter"/>
</dbReference>
<keyword evidence="2 4" id="KW-0378">Hydrolase</keyword>
<comment type="caution">
    <text evidence="4">The sequence shown here is derived from an EMBL/GenBank/DDBJ whole genome shotgun (WGS) entry which is preliminary data.</text>
</comment>
<dbReference type="Gene3D" id="3.30.980.20">
    <property type="entry name" value="Putative mannosyl-3-phosphoglycerate phosphatase, domain 2"/>
    <property type="match status" value="1"/>
</dbReference>
<name>A0A9Q2NW43_9RHOB</name>
<dbReference type="GeneID" id="62642695"/>
<dbReference type="InterPro" id="IPR006379">
    <property type="entry name" value="HAD-SF_hydro_IIB"/>
</dbReference>
<keyword evidence="7" id="KW-1185">Reference proteome</keyword>
<dbReference type="GO" id="GO:0005829">
    <property type="term" value="C:cytosol"/>
    <property type="evidence" value="ECO:0007669"/>
    <property type="project" value="TreeGrafter"/>
</dbReference>
<dbReference type="InterPro" id="IPR023214">
    <property type="entry name" value="HAD_sf"/>
</dbReference>
<evidence type="ECO:0000313" key="6">
    <source>
        <dbReference type="Proteomes" id="UP000755667"/>
    </source>
</evidence>
<proteinExistence type="predicted"/>
<accession>A0A9Q2NW43</accession>
<dbReference type="OrthoDB" id="193379at2"/>
<dbReference type="NCBIfam" id="TIGR01484">
    <property type="entry name" value="HAD-SF-IIB"/>
    <property type="match status" value="1"/>
</dbReference>
<dbReference type="SFLD" id="SFLDS00003">
    <property type="entry name" value="Haloacid_Dehalogenase"/>
    <property type="match status" value="1"/>
</dbReference>
<keyword evidence="1" id="KW-0479">Metal-binding</keyword>
<dbReference type="NCBIfam" id="TIGR01486">
    <property type="entry name" value="HAD-SF-IIB-MPGP"/>
    <property type="match status" value="1"/>
</dbReference>
<dbReference type="InterPro" id="IPR036412">
    <property type="entry name" value="HAD-like_sf"/>
</dbReference>
<dbReference type="SFLD" id="SFLDG01142">
    <property type="entry name" value="C2.B.2:_Mannosyl-3-phosphoglyc"/>
    <property type="match status" value="1"/>
</dbReference>
<evidence type="ECO:0000256" key="3">
    <source>
        <dbReference type="ARBA" id="ARBA00022842"/>
    </source>
</evidence>
<sequence>MTNSLKLAVFTDLDGTLLDHDTYSWDAAQPALDRLARQQCSVILASSKTAAEILLLQDSMALSGQPALVENGSGLIGLVGTHSPRTYTALREILDLVPQTLRAHFRGFGDMSAEDVSSLTGLSPKAAALAQTRDYSEPGLWSGGEEELRTFYTALAQHGVSAQRGGRFLTLSFGRTKADAMTHVIHALKPDLTLALGDAPNDVEMLERADLGVIVANPHHALLPMLAGERDGRIIRTRDPGPVGWNIAVNEILDRLFPE</sequence>
<dbReference type="InterPro" id="IPR006381">
    <property type="entry name" value="HAD-SF-IIB-MPGP"/>
</dbReference>
<dbReference type="SFLD" id="SFLDG01140">
    <property type="entry name" value="C2.B:_Phosphomannomutase_and_P"/>
    <property type="match status" value="1"/>
</dbReference>
<evidence type="ECO:0000313" key="4">
    <source>
        <dbReference type="EMBL" id="MBM2414966.1"/>
    </source>
</evidence>
<dbReference type="EMBL" id="JAFBXF010000022">
    <property type="protein sequence ID" value="MBM2419637.1"/>
    <property type="molecule type" value="Genomic_DNA"/>
</dbReference>
<dbReference type="PANTHER" id="PTHR10000:SF8">
    <property type="entry name" value="HAD SUPERFAMILY HYDROLASE-LIKE, TYPE 3"/>
    <property type="match status" value="1"/>
</dbReference>
<dbReference type="GO" id="GO:0051479">
    <property type="term" value="P:mannosylglycerate biosynthetic process"/>
    <property type="evidence" value="ECO:0007669"/>
    <property type="project" value="InterPro"/>
</dbReference>
<dbReference type="SUPFAM" id="SSF56784">
    <property type="entry name" value="HAD-like"/>
    <property type="match status" value="1"/>
</dbReference>
<dbReference type="Gene3D" id="3.40.50.1000">
    <property type="entry name" value="HAD superfamily/HAD-like"/>
    <property type="match status" value="1"/>
</dbReference>
<dbReference type="GO" id="GO:0050531">
    <property type="term" value="F:mannosyl-3-phosphoglycerate phosphatase activity"/>
    <property type="evidence" value="ECO:0007669"/>
    <property type="project" value="InterPro"/>
</dbReference>
<dbReference type="AlphaFoldDB" id="A0A9Q2NW43"/>
<dbReference type="PANTHER" id="PTHR10000">
    <property type="entry name" value="PHOSPHOSERINE PHOSPHATASE"/>
    <property type="match status" value="1"/>
</dbReference>
<evidence type="ECO:0000256" key="2">
    <source>
        <dbReference type="ARBA" id="ARBA00022801"/>
    </source>
</evidence>
<protein>
    <submittedName>
        <fullName evidence="4">HAD-IIB family hydrolase</fullName>
    </submittedName>
</protein>
<dbReference type="Pfam" id="PF08282">
    <property type="entry name" value="Hydrolase_3"/>
    <property type="match status" value="2"/>
</dbReference>
<reference evidence="4 7" key="1">
    <citation type="submission" date="2021-01" db="EMBL/GenBank/DDBJ databases">
        <title>Diatom-associated Roseobacters Show Island Model of Population Structure.</title>
        <authorList>
            <person name="Qu L."/>
            <person name="Feng X."/>
            <person name="Chen Y."/>
            <person name="Li L."/>
            <person name="Wang X."/>
            <person name="Hu Z."/>
            <person name="Wang H."/>
            <person name="Luo H."/>
        </authorList>
    </citation>
    <scope>NUCLEOTIDE SEQUENCE</scope>
    <source>
        <strain evidence="5 7">CC28-63</strain>
        <strain evidence="4">CC28-69</strain>
    </source>
</reference>
<dbReference type="RefSeq" id="WP_085632493.1">
    <property type="nucleotide sequence ID" value="NZ_JAFBWU010000022.1"/>
</dbReference>
<dbReference type="Proteomes" id="UP000809440">
    <property type="component" value="Unassembled WGS sequence"/>
</dbReference>
<evidence type="ECO:0000313" key="5">
    <source>
        <dbReference type="EMBL" id="MBM2419637.1"/>
    </source>
</evidence>
<gene>
    <name evidence="4" type="ORF">JQX41_21890</name>
    <name evidence="5" type="ORF">JQX48_21910</name>
</gene>
<evidence type="ECO:0000256" key="1">
    <source>
        <dbReference type="ARBA" id="ARBA00022723"/>
    </source>
</evidence>
<evidence type="ECO:0000313" key="7">
    <source>
        <dbReference type="Proteomes" id="UP000809440"/>
    </source>
</evidence>
<dbReference type="Proteomes" id="UP000755667">
    <property type="component" value="Unassembled WGS sequence"/>
</dbReference>
<dbReference type="EMBL" id="JAFBXE010000022">
    <property type="protein sequence ID" value="MBM2414966.1"/>
    <property type="molecule type" value="Genomic_DNA"/>
</dbReference>
<organism evidence="4 6">
    <name type="scientific">Marivita cryptomonadis</name>
    <dbReference type="NCBI Taxonomy" id="505252"/>
    <lineage>
        <taxon>Bacteria</taxon>
        <taxon>Pseudomonadati</taxon>
        <taxon>Pseudomonadota</taxon>
        <taxon>Alphaproteobacteria</taxon>
        <taxon>Rhodobacterales</taxon>
        <taxon>Roseobacteraceae</taxon>
        <taxon>Marivita</taxon>
    </lineage>
</organism>